<dbReference type="RefSeq" id="WP_027471571.1">
    <property type="nucleotide sequence ID" value="NZ_BAMD01000012.1"/>
</dbReference>
<dbReference type="Pfam" id="PF25137">
    <property type="entry name" value="ADH_Fe_C"/>
    <property type="match status" value="1"/>
</dbReference>
<dbReference type="PANTHER" id="PTHR43633">
    <property type="entry name" value="ALCOHOL DEHYDROGENASE YQHD"/>
    <property type="match status" value="1"/>
</dbReference>
<evidence type="ECO:0000259" key="3">
    <source>
        <dbReference type="Pfam" id="PF00465"/>
    </source>
</evidence>
<reference evidence="5 6" key="1">
    <citation type="journal article" date="2014" name="Genome Announc.">
        <title>Draft Genome Sequence of Cytophaga fermentans JCM 21142T, a Facultative Anaerobe Isolated from Marine Mud.</title>
        <authorList>
            <person name="Starns D."/>
            <person name="Oshima K."/>
            <person name="Suda W."/>
            <person name="Iino T."/>
            <person name="Yuki M."/>
            <person name="Inoue J."/>
            <person name="Kitamura K."/>
            <person name="Iida T."/>
            <person name="Darby A."/>
            <person name="Hattori M."/>
            <person name="Ohkuma M."/>
        </authorList>
    </citation>
    <scope>NUCLEOTIDE SEQUENCE [LARGE SCALE GENOMIC DNA]</scope>
    <source>
        <strain evidence="5 6">JCM 21142</strain>
    </source>
</reference>
<dbReference type="InterPro" id="IPR001670">
    <property type="entry name" value="ADH_Fe/GldA"/>
</dbReference>
<evidence type="ECO:0000313" key="6">
    <source>
        <dbReference type="Proteomes" id="UP000019402"/>
    </source>
</evidence>
<dbReference type="Pfam" id="PF00465">
    <property type="entry name" value="Fe-ADH"/>
    <property type="match status" value="1"/>
</dbReference>
<dbReference type="InterPro" id="IPR018211">
    <property type="entry name" value="ADH_Fe_CS"/>
</dbReference>
<dbReference type="GO" id="GO:0005829">
    <property type="term" value="C:cytosol"/>
    <property type="evidence" value="ECO:0007669"/>
    <property type="project" value="TreeGrafter"/>
</dbReference>
<proteinExistence type="inferred from homology"/>
<organism evidence="5 6">
    <name type="scientific">Saccharicrinis fermentans DSM 9555 = JCM 21142</name>
    <dbReference type="NCBI Taxonomy" id="869213"/>
    <lineage>
        <taxon>Bacteria</taxon>
        <taxon>Pseudomonadati</taxon>
        <taxon>Bacteroidota</taxon>
        <taxon>Bacteroidia</taxon>
        <taxon>Marinilabiliales</taxon>
        <taxon>Marinilabiliaceae</taxon>
        <taxon>Saccharicrinis</taxon>
    </lineage>
</organism>
<gene>
    <name evidence="5" type="ORF">JCM21142_31302</name>
</gene>
<protein>
    <submittedName>
        <fullName evidence="5">NADH-dependent butanol dehydrogenase A</fullName>
    </submittedName>
</protein>
<dbReference type="InterPro" id="IPR056798">
    <property type="entry name" value="ADH_Fe_C"/>
</dbReference>
<dbReference type="CDD" id="cd08187">
    <property type="entry name" value="BDH"/>
    <property type="match status" value="1"/>
</dbReference>
<dbReference type="GO" id="GO:1990362">
    <property type="term" value="F:butanol dehydrogenase (NAD+) activity"/>
    <property type="evidence" value="ECO:0007669"/>
    <property type="project" value="InterPro"/>
</dbReference>
<dbReference type="AlphaFoldDB" id="W7Y543"/>
<dbReference type="FunFam" id="3.40.50.1970:FF:000003">
    <property type="entry name" value="Alcohol dehydrogenase, iron-containing"/>
    <property type="match status" value="1"/>
</dbReference>
<dbReference type="OrthoDB" id="9801156at2"/>
<evidence type="ECO:0000313" key="5">
    <source>
        <dbReference type="EMBL" id="GAF02663.1"/>
    </source>
</evidence>
<keyword evidence="6" id="KW-1185">Reference proteome</keyword>
<keyword evidence="2" id="KW-0560">Oxidoreductase</keyword>
<dbReference type="GO" id="GO:0046872">
    <property type="term" value="F:metal ion binding"/>
    <property type="evidence" value="ECO:0007669"/>
    <property type="project" value="InterPro"/>
</dbReference>
<evidence type="ECO:0000256" key="1">
    <source>
        <dbReference type="ARBA" id="ARBA00007358"/>
    </source>
</evidence>
<dbReference type="STRING" id="869213.GCA_000517085_01851"/>
<feature type="domain" description="Fe-containing alcohol dehydrogenase-like C-terminal" evidence="4">
    <location>
        <begin position="188"/>
        <end position="385"/>
    </location>
</feature>
<dbReference type="PROSITE" id="PS00060">
    <property type="entry name" value="ADH_IRON_2"/>
    <property type="match status" value="1"/>
</dbReference>
<dbReference type="GO" id="GO:0008106">
    <property type="term" value="F:alcohol dehydrogenase (NADP+) activity"/>
    <property type="evidence" value="ECO:0007669"/>
    <property type="project" value="TreeGrafter"/>
</dbReference>
<dbReference type="Gene3D" id="3.40.50.1970">
    <property type="match status" value="1"/>
</dbReference>
<evidence type="ECO:0000256" key="2">
    <source>
        <dbReference type="ARBA" id="ARBA00023002"/>
    </source>
</evidence>
<comment type="caution">
    <text evidence="5">The sequence shown here is derived from an EMBL/GenBank/DDBJ whole genome shotgun (WGS) entry which is preliminary data.</text>
</comment>
<feature type="domain" description="Alcohol dehydrogenase iron-type/glycerol dehydrogenase GldA" evidence="3">
    <location>
        <begin position="10"/>
        <end position="177"/>
    </location>
</feature>
<comment type="similarity">
    <text evidence="1">Belongs to the iron-containing alcohol dehydrogenase family.</text>
</comment>
<evidence type="ECO:0000259" key="4">
    <source>
        <dbReference type="Pfam" id="PF25137"/>
    </source>
</evidence>
<dbReference type="SUPFAM" id="SSF56796">
    <property type="entry name" value="Dehydroquinate synthase-like"/>
    <property type="match status" value="1"/>
</dbReference>
<accession>W7Y543</accession>
<dbReference type="InterPro" id="IPR044731">
    <property type="entry name" value="BDH-like"/>
</dbReference>
<dbReference type="Proteomes" id="UP000019402">
    <property type="component" value="Unassembled WGS sequence"/>
</dbReference>
<dbReference type="EMBL" id="BAMD01000012">
    <property type="protein sequence ID" value="GAF02663.1"/>
    <property type="molecule type" value="Genomic_DNA"/>
</dbReference>
<dbReference type="eggNOG" id="COG1979">
    <property type="taxonomic scope" value="Bacteria"/>
</dbReference>
<dbReference type="GO" id="GO:1990002">
    <property type="term" value="F:methylglyoxal reductase (NADPH) (acetol producing) activity"/>
    <property type="evidence" value="ECO:0007669"/>
    <property type="project" value="TreeGrafter"/>
</dbReference>
<sequence>MKNFNYQAGTKILFGKNKINELADEILPFGKRVLITYGKGSVVKSGLLDAVKSELKEKDIYIEELGGIQPNPRLASVREGIAICREKKIEFVLAIGGGSIIDGSKAIAAGVNYPGDVWDFYIRKAVPETALPLGTILTLAATGSEMNGSSVITNDETQEKLPTSSECLRPKISVLDPTLTFTVNKWQTASGVVDIMSHIFEQYFTPDLGTDLQDNMAEGILKTCLKYGPIAIKEPKNYEARANLMWASSIALNGLMVTGKMSGDWGTHMIEHEVSAIYDLTHGAGLSILFPNWMKFVLNERNAFKFARLGKNVFGIEESEAMLAATKTIEAIRAFFTSLDMPASLSDVDIPSEHFKVMGEKACQFGPIGYFKRLNGEDVTAILKMSK</sequence>
<name>W7Y543_9BACT</name>
<dbReference type="Gene3D" id="1.20.1090.10">
    <property type="entry name" value="Dehydroquinate synthase-like - alpha domain"/>
    <property type="match status" value="1"/>
</dbReference>
<dbReference type="PANTHER" id="PTHR43633:SF1">
    <property type="entry name" value="ALCOHOL DEHYDROGENASE YQHD"/>
    <property type="match status" value="1"/>
</dbReference>